<feature type="transmembrane region" description="Helical" evidence="2">
    <location>
        <begin position="258"/>
        <end position="279"/>
    </location>
</feature>
<evidence type="ECO:0008006" key="5">
    <source>
        <dbReference type="Google" id="ProtNLM"/>
    </source>
</evidence>
<accession>A0A8A1LVJ7</accession>
<dbReference type="InterPro" id="IPR025337">
    <property type="entry name" value="Questin_oxidase-like"/>
</dbReference>
<protein>
    <recommendedName>
        <fullName evidence="5">HypA protein</fullName>
    </recommendedName>
</protein>
<organism evidence="3 4">
    <name type="scientific">Ajellomyces capsulatus</name>
    <name type="common">Darling's disease fungus</name>
    <name type="synonym">Histoplasma capsulatum</name>
    <dbReference type="NCBI Taxonomy" id="5037"/>
    <lineage>
        <taxon>Eukaryota</taxon>
        <taxon>Fungi</taxon>
        <taxon>Dikarya</taxon>
        <taxon>Ascomycota</taxon>
        <taxon>Pezizomycotina</taxon>
        <taxon>Eurotiomycetes</taxon>
        <taxon>Eurotiomycetidae</taxon>
        <taxon>Onygenales</taxon>
        <taxon>Ajellomycetaceae</taxon>
        <taxon>Histoplasma</taxon>
    </lineage>
</organism>
<dbReference type="VEuPathDB" id="FungiDB:I7I51_07631"/>
<evidence type="ECO:0000313" key="4">
    <source>
        <dbReference type="Proteomes" id="UP000663671"/>
    </source>
</evidence>
<gene>
    <name evidence="3" type="ORF">I7I51_07631</name>
</gene>
<dbReference type="Proteomes" id="UP000663671">
    <property type="component" value="Chromosome 2"/>
</dbReference>
<proteinExistence type="predicted"/>
<sequence>MATATHIKVSTDNTGILGLRQNADSAKKVSETLQADLERYHIFFNTKGFHNHLAHHILSAYALGASADLLQQIFDRAAAYQLPSRPVDEAIRQIEKRGMEVVVNEYLFAADKLADDMLVRLFAGLIHPFIQLGFGVEFNQPAIVAEALAETAVHESNLTFLLPAEEAAGGVGKEGKKSLVHLQQEIRSNTQIRKAVRWEDVNKIDGMLARALDEIIKITSQFSVGPDQLELKLAELLNAVAYFAGAAQRPQKRVKFDFFYMHCVTSAIFLASFVSQSWISKQNKLRILEWKGRMDLATYASRGAAELRQEEITDYEPKLSWEEVFAQAINHPQDDGHASKFIRTLAFGEKLCKPFEEDEKCREAFLVNGDMWIKLANMGEFLQSKFLKTRTLQLARASWNFLQSAFCPGFII</sequence>
<dbReference type="EMBL" id="CP069109">
    <property type="protein sequence ID" value="QSS58208.1"/>
    <property type="molecule type" value="Genomic_DNA"/>
</dbReference>
<dbReference type="PANTHER" id="PTHR35870:SF1">
    <property type="entry name" value="PROTEIN, PUTATIVE (AFU_ORTHOLOGUE AFUA_5G03330)-RELATED"/>
    <property type="match status" value="1"/>
</dbReference>
<name>A0A8A1LVJ7_AJECA</name>
<dbReference type="AlphaFoldDB" id="A0A8A1LVJ7"/>
<keyword evidence="2" id="KW-0812">Transmembrane</keyword>
<evidence type="ECO:0000313" key="3">
    <source>
        <dbReference type="EMBL" id="QSS58208.1"/>
    </source>
</evidence>
<evidence type="ECO:0000256" key="1">
    <source>
        <dbReference type="ARBA" id="ARBA00023002"/>
    </source>
</evidence>
<dbReference type="GO" id="GO:0016491">
    <property type="term" value="F:oxidoreductase activity"/>
    <property type="evidence" value="ECO:0007669"/>
    <property type="project" value="UniProtKB-KW"/>
</dbReference>
<keyword evidence="1" id="KW-0560">Oxidoreductase</keyword>
<keyword evidence="2" id="KW-0472">Membrane</keyword>
<dbReference type="PANTHER" id="PTHR35870">
    <property type="entry name" value="PROTEIN, PUTATIVE (AFU_ORTHOLOGUE AFUA_5G03330)-RELATED"/>
    <property type="match status" value="1"/>
</dbReference>
<keyword evidence="2" id="KW-1133">Transmembrane helix</keyword>
<dbReference type="Pfam" id="PF14027">
    <property type="entry name" value="Questin_oxidase"/>
    <property type="match status" value="2"/>
</dbReference>
<evidence type="ECO:0000256" key="2">
    <source>
        <dbReference type="SAM" id="Phobius"/>
    </source>
</evidence>
<dbReference type="OrthoDB" id="10004862at2759"/>
<reference evidence="3" key="1">
    <citation type="submission" date="2021-01" db="EMBL/GenBank/DDBJ databases">
        <title>Chromosome-level genome assembly of a human fungal pathogen reveals clustering of transcriptionally co-regulated genes.</title>
        <authorList>
            <person name="Voorhies M."/>
            <person name="Cohen S."/>
            <person name="Shea T.P."/>
            <person name="Petrus S."/>
            <person name="Munoz J.F."/>
            <person name="Poplawski S."/>
            <person name="Goldman W.E."/>
            <person name="Michael T."/>
            <person name="Cuomo C.A."/>
            <person name="Sil A."/>
            <person name="Beyhan S."/>
        </authorList>
    </citation>
    <scope>NUCLEOTIDE SEQUENCE</scope>
    <source>
        <strain evidence="3">WU24</strain>
    </source>
</reference>